<keyword evidence="5" id="KW-1185">Reference proteome</keyword>
<dbReference type="Proteomes" id="UP000499080">
    <property type="component" value="Unassembled WGS sequence"/>
</dbReference>
<name>A0A4Y2VNT7_ARAVE</name>
<feature type="signal peptide" evidence="2">
    <location>
        <begin position="1"/>
        <end position="22"/>
    </location>
</feature>
<evidence type="ECO:0000313" key="3">
    <source>
        <dbReference type="EMBL" id="GBO25875.1"/>
    </source>
</evidence>
<evidence type="ECO:0000313" key="4">
    <source>
        <dbReference type="EMBL" id="GBO25876.1"/>
    </source>
</evidence>
<reference evidence="4 5" key="1">
    <citation type="journal article" date="2019" name="Sci. Rep.">
        <title>Orb-weaving spider Araneus ventricosus genome elucidates the spidroin gene catalogue.</title>
        <authorList>
            <person name="Kono N."/>
            <person name="Nakamura H."/>
            <person name="Ohtoshi R."/>
            <person name="Moran D.A.P."/>
            <person name="Shinohara A."/>
            <person name="Yoshida Y."/>
            <person name="Fujiwara M."/>
            <person name="Mori M."/>
            <person name="Tomita M."/>
            <person name="Arakawa K."/>
        </authorList>
    </citation>
    <scope>NUCLEOTIDE SEQUENCE [LARGE SCALE GENOMIC DNA]</scope>
</reference>
<dbReference type="AlphaFoldDB" id="A0A4Y2VNT7"/>
<feature type="region of interest" description="Disordered" evidence="1">
    <location>
        <begin position="30"/>
        <end position="50"/>
    </location>
</feature>
<feature type="compositionally biased region" description="Polar residues" evidence="1">
    <location>
        <begin position="30"/>
        <end position="48"/>
    </location>
</feature>
<accession>A0A4Y2VNT7</accession>
<evidence type="ECO:0000256" key="2">
    <source>
        <dbReference type="SAM" id="SignalP"/>
    </source>
</evidence>
<proteinExistence type="predicted"/>
<dbReference type="EMBL" id="BGPR01048854">
    <property type="protein sequence ID" value="GBO25875.1"/>
    <property type="molecule type" value="Genomic_DNA"/>
</dbReference>
<evidence type="ECO:0000256" key="1">
    <source>
        <dbReference type="SAM" id="MobiDB-lite"/>
    </source>
</evidence>
<evidence type="ECO:0000313" key="5">
    <source>
        <dbReference type="Proteomes" id="UP000499080"/>
    </source>
</evidence>
<dbReference type="EMBL" id="BGPR01048855">
    <property type="protein sequence ID" value="GBO25876.1"/>
    <property type="molecule type" value="Genomic_DNA"/>
</dbReference>
<feature type="chain" id="PRO_5036129303" evidence="2">
    <location>
        <begin position="23"/>
        <end position="102"/>
    </location>
</feature>
<comment type="caution">
    <text evidence="4">The sequence shown here is derived from an EMBL/GenBank/DDBJ whole genome shotgun (WGS) entry which is preliminary data.</text>
</comment>
<gene>
    <name evidence="3" type="ORF">AVEN_159828_1</name>
    <name evidence="4" type="ORF">AVEN_201401_1</name>
</gene>
<protein>
    <submittedName>
        <fullName evidence="4">Uncharacterized protein</fullName>
    </submittedName>
</protein>
<organism evidence="4 5">
    <name type="scientific">Araneus ventricosus</name>
    <name type="common">Orbweaver spider</name>
    <name type="synonym">Epeira ventricosa</name>
    <dbReference type="NCBI Taxonomy" id="182803"/>
    <lineage>
        <taxon>Eukaryota</taxon>
        <taxon>Metazoa</taxon>
        <taxon>Ecdysozoa</taxon>
        <taxon>Arthropoda</taxon>
        <taxon>Chelicerata</taxon>
        <taxon>Arachnida</taxon>
        <taxon>Araneae</taxon>
        <taxon>Araneomorphae</taxon>
        <taxon>Entelegynae</taxon>
        <taxon>Araneoidea</taxon>
        <taxon>Araneidae</taxon>
        <taxon>Araneus</taxon>
    </lineage>
</organism>
<sequence>MLATLWLLAALVGCQHFRIVSSDVAISDPSSRSQLASDFNPSKRSATLQKPERDIPKSLFVSGVPVFGNKGFPVGFLNPAPSSGHKVTTGPDGKTTLVAKNI</sequence>
<keyword evidence="2" id="KW-0732">Signal</keyword>